<dbReference type="Gene3D" id="2.60.60.30">
    <property type="entry name" value="sav2460 like domains"/>
    <property type="match status" value="1"/>
</dbReference>
<gene>
    <name evidence="3" type="ORF">Rhe02_05250</name>
</gene>
<organism evidence="3 4">
    <name type="scientific">Rhizocola hellebori</name>
    <dbReference type="NCBI Taxonomy" id="1392758"/>
    <lineage>
        <taxon>Bacteria</taxon>
        <taxon>Bacillati</taxon>
        <taxon>Actinomycetota</taxon>
        <taxon>Actinomycetes</taxon>
        <taxon>Micromonosporales</taxon>
        <taxon>Micromonosporaceae</taxon>
        <taxon>Rhizocola</taxon>
    </lineage>
</organism>
<dbReference type="PANTHER" id="PTHR32097">
    <property type="entry name" value="CAMP-BINDING PROTEIN 1-RELATED"/>
    <property type="match status" value="1"/>
</dbReference>
<evidence type="ECO:0000313" key="4">
    <source>
        <dbReference type="Proteomes" id="UP000612899"/>
    </source>
</evidence>
<evidence type="ECO:0000256" key="1">
    <source>
        <dbReference type="ARBA" id="ARBA00008775"/>
    </source>
</evidence>
<sequence length="433" mass="46979">MDYVQLLDIAGQMRRQARVFTAQGDIALARKVLTDLIRRLSPQLAVGSLPASLAAEVAMALADAYGMLGGIEMRAGNLSEARQAYRSGQEIEQDPGYHIEDSYNLVNAIVAGLLIAPAGLTQMSTEIVAAAEVVRKQIASSRRDQWWAWADYGMLSVLIGDDEEAHNAYRQFRSCGPAISDYESVVRVLISLAEGLTSDAPEVVERLRHHAEVLEASAPGPLTGTRRHGVVTAPTAGYSVGGRVRIRLTWDVSASREGAIVHLAAFLVDGGGKVPASNPYYSVNHDNDRSKDGSTIRRGRQRHGFRASDETITITFGRVTTRVASIVICAYVPDGGYRFEDVRQAKATCYDLGPVQAAEEYEDSLDDILDDSGATVFAQYLLDAPTETAAMVLGAFSREDATRWVYRAIDHGARDLAAVGADHGVVFVRYTDD</sequence>
<protein>
    <recommendedName>
        <fullName evidence="2">TerD domain-containing protein</fullName>
    </recommendedName>
</protein>
<feature type="domain" description="TerD" evidence="2">
    <location>
        <begin position="243"/>
        <end position="413"/>
    </location>
</feature>
<dbReference type="RefSeq" id="WP_203906403.1">
    <property type="nucleotide sequence ID" value="NZ_BONY01000002.1"/>
</dbReference>
<accession>A0A8J3VDQ4</accession>
<evidence type="ECO:0000313" key="3">
    <source>
        <dbReference type="EMBL" id="GIH02458.1"/>
    </source>
</evidence>
<dbReference type="EMBL" id="BONY01000002">
    <property type="protein sequence ID" value="GIH02458.1"/>
    <property type="molecule type" value="Genomic_DNA"/>
</dbReference>
<dbReference type="CDD" id="cd06974">
    <property type="entry name" value="TerD_like"/>
    <property type="match status" value="1"/>
</dbReference>
<reference evidence="3" key="1">
    <citation type="submission" date="2021-01" db="EMBL/GenBank/DDBJ databases">
        <title>Whole genome shotgun sequence of Rhizocola hellebori NBRC 109834.</title>
        <authorList>
            <person name="Komaki H."/>
            <person name="Tamura T."/>
        </authorList>
    </citation>
    <scope>NUCLEOTIDE SEQUENCE</scope>
    <source>
        <strain evidence="3">NBRC 109834</strain>
    </source>
</reference>
<dbReference type="SUPFAM" id="SSF48452">
    <property type="entry name" value="TPR-like"/>
    <property type="match status" value="1"/>
</dbReference>
<evidence type="ECO:0000259" key="2">
    <source>
        <dbReference type="Pfam" id="PF02342"/>
    </source>
</evidence>
<dbReference type="Pfam" id="PF02342">
    <property type="entry name" value="TerD"/>
    <property type="match status" value="1"/>
</dbReference>
<dbReference type="InterPro" id="IPR011990">
    <property type="entry name" value="TPR-like_helical_dom_sf"/>
</dbReference>
<dbReference type="Proteomes" id="UP000612899">
    <property type="component" value="Unassembled WGS sequence"/>
</dbReference>
<name>A0A8J3VDQ4_9ACTN</name>
<dbReference type="PANTHER" id="PTHR32097:SF4">
    <property type="entry name" value="GENERAL STRESS PROTEIN 16U"/>
    <property type="match status" value="1"/>
</dbReference>
<dbReference type="InterPro" id="IPR051324">
    <property type="entry name" value="Stress/Tellurium_Resist"/>
</dbReference>
<dbReference type="AlphaFoldDB" id="A0A8J3VDQ4"/>
<keyword evidence="4" id="KW-1185">Reference proteome</keyword>
<proteinExistence type="inferred from homology"/>
<dbReference type="Gene3D" id="1.25.40.10">
    <property type="entry name" value="Tetratricopeptide repeat domain"/>
    <property type="match status" value="1"/>
</dbReference>
<comment type="similarity">
    <text evidence="1">Belongs to the CAPAB/TerDEXZ family.</text>
</comment>
<dbReference type="InterPro" id="IPR003325">
    <property type="entry name" value="TerD"/>
</dbReference>
<comment type="caution">
    <text evidence="3">The sequence shown here is derived from an EMBL/GenBank/DDBJ whole genome shotgun (WGS) entry which is preliminary data.</text>
</comment>